<accession>A0A1U9KLX9</accession>
<dbReference type="Pfam" id="PF05488">
    <property type="entry name" value="PAAR_motif"/>
    <property type="match status" value="1"/>
</dbReference>
<proteinExistence type="predicted"/>
<dbReference type="STRING" id="320497.A0U93_01230"/>
<dbReference type="InterPro" id="IPR029058">
    <property type="entry name" value="AB_hydrolase_fold"/>
</dbReference>
<dbReference type="InterPro" id="IPR008727">
    <property type="entry name" value="PAAR_motif"/>
</dbReference>
<protein>
    <submittedName>
        <fullName evidence="1">Uncharacterized protein</fullName>
    </submittedName>
</protein>
<evidence type="ECO:0000313" key="2">
    <source>
        <dbReference type="Proteomes" id="UP000188604"/>
    </source>
</evidence>
<reference evidence="1 2" key="1">
    <citation type="submission" date="2016-03" db="EMBL/GenBank/DDBJ databases">
        <title>Acetic acid bacteria sequencing.</title>
        <authorList>
            <person name="Brandt J."/>
            <person name="Jakob F."/>
            <person name="Vogel R.F."/>
        </authorList>
    </citation>
    <scope>NUCLEOTIDE SEQUENCE [LARGE SCALE GENOMIC DNA]</scope>
    <source>
        <strain evidence="1 2">NBRC 101099</strain>
    </source>
</reference>
<dbReference type="Proteomes" id="UP000188604">
    <property type="component" value="Chromosome"/>
</dbReference>
<dbReference type="RefSeq" id="WP_077805767.1">
    <property type="nucleotide sequence ID" value="NZ_BJXS01000010.1"/>
</dbReference>
<dbReference type="CDD" id="cd14742">
    <property type="entry name" value="PAAR_RHS"/>
    <property type="match status" value="1"/>
</dbReference>
<gene>
    <name evidence="1" type="ORF">A0U93_01230</name>
</gene>
<dbReference type="EMBL" id="CP014691">
    <property type="protein sequence ID" value="AQS86801.1"/>
    <property type="molecule type" value="Genomic_DNA"/>
</dbReference>
<name>A0A1U9KLX9_9PROT</name>
<dbReference type="KEGG" id="nch:A0U93_01230"/>
<sequence length="417" mass="42969">MSSLPAARVTDPFGHSAALGGLVAGMAVGTAIGVGVIATGGLGALAIGAALATTGIGAAIGSMMEGPATGVITTGSPNVFINGLPAAMVALATGECAMHGGVPNPVMTGAATVFINGKPAARTSDLMACGASIRIGSPNVFIGGPRQSPVCSALRGEEANFDRFRIDAQAASAAYDPPESRTPPDGYRNATPEDLRKLRLSPEMLEHPKDRGNGNKRSEFRAAVFINDTTGAPLVAFKGTSSAEDWKENFAQVRGQHSFYYDQAQFIARRVQQAPAGAGVHFTGHSLGGGMASAAARATGLPATTFNPAGLNARTVPHPVDADINEIYVKGEVLHGVQSVLPIPEGAATRTWPLDPPSLRSAVTDPSWKVRAAGWLRASRIGAGVGSVLLHFMDNVDAALGQRQHQIERDLARNGCL</sequence>
<dbReference type="OrthoDB" id="7218381at2"/>
<dbReference type="SUPFAM" id="SSF53474">
    <property type="entry name" value="alpha/beta-Hydrolases"/>
    <property type="match status" value="1"/>
</dbReference>
<dbReference type="Gene3D" id="3.40.50.1820">
    <property type="entry name" value="alpha/beta hydrolase"/>
    <property type="match status" value="1"/>
</dbReference>
<dbReference type="Gene3D" id="2.60.200.60">
    <property type="match status" value="1"/>
</dbReference>
<dbReference type="Pfam" id="PF26363">
    <property type="entry name" value="Phospholipase-like"/>
    <property type="match status" value="1"/>
</dbReference>
<keyword evidence="2" id="KW-1185">Reference proteome</keyword>
<evidence type="ECO:0000313" key="1">
    <source>
        <dbReference type="EMBL" id="AQS86801.1"/>
    </source>
</evidence>
<organism evidence="1 2">
    <name type="scientific">Neoasaia chiangmaiensis</name>
    <dbReference type="NCBI Taxonomy" id="320497"/>
    <lineage>
        <taxon>Bacteria</taxon>
        <taxon>Pseudomonadati</taxon>
        <taxon>Pseudomonadota</taxon>
        <taxon>Alphaproteobacteria</taxon>
        <taxon>Acetobacterales</taxon>
        <taxon>Acetobacteraceae</taxon>
        <taxon>Neoasaia</taxon>
    </lineage>
</organism>
<dbReference type="AlphaFoldDB" id="A0A1U9KLX9"/>